<reference evidence="1" key="1">
    <citation type="submission" date="2017-10" db="EMBL/GenBank/DDBJ databases">
        <title>Massilia psychrophilum sp. nov., a novel purple-pigmented bacterium isolated from Tianshan glacier, Xinjiang Municipality, China.</title>
        <authorList>
            <person name="Wang H."/>
        </authorList>
    </citation>
    <scope>NUCLEOTIDE SEQUENCE [LARGE SCALE GENOMIC DNA]</scope>
    <source>
        <strain evidence="1">B2</strain>
    </source>
</reference>
<keyword evidence="2" id="KW-1185">Reference proteome</keyword>
<dbReference type="EMBL" id="CP024608">
    <property type="protein sequence ID" value="ATQ77000.1"/>
    <property type="molecule type" value="Genomic_DNA"/>
</dbReference>
<gene>
    <name evidence="1" type="ORF">CR152_22655</name>
</gene>
<organism evidence="1 2">
    <name type="scientific">Massilia violaceinigra</name>
    <dbReference type="NCBI Taxonomy" id="2045208"/>
    <lineage>
        <taxon>Bacteria</taxon>
        <taxon>Pseudomonadati</taxon>
        <taxon>Pseudomonadota</taxon>
        <taxon>Betaproteobacteria</taxon>
        <taxon>Burkholderiales</taxon>
        <taxon>Oxalobacteraceae</taxon>
        <taxon>Telluria group</taxon>
        <taxon>Massilia</taxon>
    </lineage>
</organism>
<dbReference type="AlphaFoldDB" id="A0A2D2DPV6"/>
<protein>
    <submittedName>
        <fullName evidence="1">Uncharacterized protein</fullName>
    </submittedName>
</protein>
<dbReference type="KEGG" id="mass:CR152_22655"/>
<name>A0A2D2DPV6_9BURK</name>
<proteinExistence type="predicted"/>
<dbReference type="Proteomes" id="UP000229897">
    <property type="component" value="Chromosome"/>
</dbReference>
<sequence>MLNLDYAEVDDHERGDSRGYTYSGPTKLPRRNDLTPVLPAGIGTIPMPYPGYGLEFSHGLSGHLQIKLRVNGDDMWIKDNIDLYVKFIRLRAIDFGTLAWLEDTHWTYIASWTQDVALSTDDDEGAPTWTLNLG</sequence>
<accession>A0A2D2DPV6</accession>
<evidence type="ECO:0000313" key="1">
    <source>
        <dbReference type="EMBL" id="ATQ77000.1"/>
    </source>
</evidence>
<evidence type="ECO:0000313" key="2">
    <source>
        <dbReference type="Proteomes" id="UP000229897"/>
    </source>
</evidence>